<comment type="caution">
    <text evidence="1">The sequence shown here is derived from an EMBL/GenBank/DDBJ whole genome shotgun (WGS) entry which is preliminary data.</text>
</comment>
<evidence type="ECO:0000313" key="2">
    <source>
        <dbReference type="Proteomes" id="UP001141327"/>
    </source>
</evidence>
<evidence type="ECO:0000313" key="1">
    <source>
        <dbReference type="EMBL" id="KAJ4458726.1"/>
    </source>
</evidence>
<sequence>MPANYIEEQPEITAGPEAVFYWRCFHSEINDLWNDPNKAYVPAAREPDDVQHVISHYLEGLETPPEPKEFAKQLGYILPFLPELGRRPIRGKDGGEAVSRWTHSRVAACLAGVLHKLYPRQQAACYEPVIQRLEALACGQGRRLIPVEELSRDCHYLFFAHIGGKLRVCNVFCLFLGLRLECVKYRRRLDLIA</sequence>
<reference evidence="1" key="1">
    <citation type="journal article" date="2022" name="bioRxiv">
        <title>Genomics of Preaxostyla Flagellates Illuminates Evolutionary Transitions and the Path Towards Mitochondrial Loss.</title>
        <authorList>
            <person name="Novak L.V.F."/>
            <person name="Treitli S.C."/>
            <person name="Pyrih J."/>
            <person name="Halakuc P."/>
            <person name="Pipaliya S.V."/>
            <person name="Vacek V."/>
            <person name="Brzon O."/>
            <person name="Soukal P."/>
            <person name="Eme L."/>
            <person name="Dacks J.B."/>
            <person name="Karnkowska A."/>
            <person name="Elias M."/>
            <person name="Hampl V."/>
        </authorList>
    </citation>
    <scope>NUCLEOTIDE SEQUENCE</scope>
    <source>
        <strain evidence="1">RCP-MX</strain>
    </source>
</reference>
<protein>
    <submittedName>
        <fullName evidence="1">Uncharacterized protein</fullName>
    </submittedName>
</protein>
<name>A0ABQ8UHM3_9EUKA</name>
<organism evidence="1 2">
    <name type="scientific">Paratrimastix pyriformis</name>
    <dbReference type="NCBI Taxonomy" id="342808"/>
    <lineage>
        <taxon>Eukaryota</taxon>
        <taxon>Metamonada</taxon>
        <taxon>Preaxostyla</taxon>
        <taxon>Paratrimastigidae</taxon>
        <taxon>Paratrimastix</taxon>
    </lineage>
</organism>
<dbReference type="EMBL" id="JAPMOS010000026">
    <property type="protein sequence ID" value="KAJ4458726.1"/>
    <property type="molecule type" value="Genomic_DNA"/>
</dbReference>
<dbReference type="Proteomes" id="UP001141327">
    <property type="component" value="Unassembled WGS sequence"/>
</dbReference>
<keyword evidence="2" id="KW-1185">Reference proteome</keyword>
<proteinExistence type="predicted"/>
<accession>A0ABQ8UHM3</accession>
<gene>
    <name evidence="1" type="ORF">PAPYR_5492</name>
</gene>